<dbReference type="InterPro" id="IPR014729">
    <property type="entry name" value="Rossmann-like_a/b/a_fold"/>
</dbReference>
<evidence type="ECO:0000259" key="4">
    <source>
        <dbReference type="Pfam" id="PF00733"/>
    </source>
</evidence>
<evidence type="ECO:0000259" key="5">
    <source>
        <dbReference type="Pfam" id="PF13537"/>
    </source>
</evidence>
<comment type="caution">
    <text evidence="6">The sequence shown here is derived from an EMBL/GenBank/DDBJ whole genome shotgun (WGS) entry which is preliminary data.</text>
</comment>
<comment type="catalytic activity">
    <reaction evidence="3">
        <text>L-aspartate + L-glutamine + ATP + H2O = L-asparagine + L-glutamate + AMP + diphosphate + H(+)</text>
        <dbReference type="Rhea" id="RHEA:12228"/>
        <dbReference type="ChEBI" id="CHEBI:15377"/>
        <dbReference type="ChEBI" id="CHEBI:15378"/>
        <dbReference type="ChEBI" id="CHEBI:29985"/>
        <dbReference type="ChEBI" id="CHEBI:29991"/>
        <dbReference type="ChEBI" id="CHEBI:30616"/>
        <dbReference type="ChEBI" id="CHEBI:33019"/>
        <dbReference type="ChEBI" id="CHEBI:58048"/>
        <dbReference type="ChEBI" id="CHEBI:58359"/>
        <dbReference type="ChEBI" id="CHEBI:456215"/>
        <dbReference type="EC" id="6.3.5.4"/>
    </reaction>
</comment>
<dbReference type="PANTHER" id="PTHR43284">
    <property type="entry name" value="ASPARAGINE SYNTHETASE (GLUTAMINE-HYDROLYZING)"/>
    <property type="match status" value="1"/>
</dbReference>
<feature type="domain" description="Asparagine synthetase" evidence="4">
    <location>
        <begin position="217"/>
        <end position="344"/>
    </location>
</feature>
<dbReference type="SUPFAM" id="SSF56235">
    <property type="entry name" value="N-terminal nucleophile aminohydrolases (Ntn hydrolases)"/>
    <property type="match status" value="1"/>
</dbReference>
<dbReference type="PANTHER" id="PTHR43284:SF1">
    <property type="entry name" value="ASPARAGINE SYNTHETASE"/>
    <property type="match status" value="1"/>
</dbReference>
<dbReference type="OrthoDB" id="9763290at2"/>
<dbReference type="Gene3D" id="3.40.50.620">
    <property type="entry name" value="HUPs"/>
    <property type="match status" value="1"/>
</dbReference>
<dbReference type="SUPFAM" id="SSF52402">
    <property type="entry name" value="Adenine nucleotide alpha hydrolases-like"/>
    <property type="match status" value="1"/>
</dbReference>
<evidence type="ECO:0000313" key="6">
    <source>
        <dbReference type="EMBL" id="RXK13601.1"/>
    </source>
</evidence>
<dbReference type="GO" id="GO:0004066">
    <property type="term" value="F:asparagine synthase (glutamine-hydrolyzing) activity"/>
    <property type="evidence" value="ECO:0007669"/>
    <property type="project" value="UniProtKB-EC"/>
</dbReference>
<evidence type="ECO:0000256" key="1">
    <source>
        <dbReference type="ARBA" id="ARBA00005187"/>
    </source>
</evidence>
<gene>
    <name evidence="6" type="ORF">CP965_07330</name>
</gene>
<dbReference type="GO" id="GO:0006529">
    <property type="term" value="P:asparagine biosynthetic process"/>
    <property type="evidence" value="ECO:0007669"/>
    <property type="project" value="InterPro"/>
</dbReference>
<dbReference type="Pfam" id="PF00733">
    <property type="entry name" value="Asn_synthase"/>
    <property type="match status" value="1"/>
</dbReference>
<dbReference type="Proteomes" id="UP000289718">
    <property type="component" value="Unassembled WGS sequence"/>
</dbReference>
<dbReference type="GO" id="GO:0005829">
    <property type="term" value="C:cytosol"/>
    <property type="evidence" value="ECO:0007669"/>
    <property type="project" value="TreeGrafter"/>
</dbReference>
<keyword evidence="7" id="KW-1185">Reference proteome</keyword>
<dbReference type="Gene3D" id="3.60.20.10">
    <property type="entry name" value="Glutamine Phosphoribosylpyrophosphate, subunit 1, domain 1"/>
    <property type="match status" value="1"/>
</dbReference>
<dbReference type="EMBL" id="NXIE01000002">
    <property type="protein sequence ID" value="RXK13601.1"/>
    <property type="molecule type" value="Genomic_DNA"/>
</dbReference>
<name>A0A4Q1AWY9_9BACT</name>
<evidence type="ECO:0000256" key="2">
    <source>
        <dbReference type="ARBA" id="ARBA00012737"/>
    </source>
</evidence>
<evidence type="ECO:0000256" key="3">
    <source>
        <dbReference type="ARBA" id="ARBA00048741"/>
    </source>
</evidence>
<reference evidence="6 7" key="1">
    <citation type="submission" date="2017-09" db="EMBL/GenBank/DDBJ databases">
        <title>Genomics of the genus Arcobacter.</title>
        <authorList>
            <person name="Perez-Cataluna A."/>
            <person name="Figueras M.J."/>
            <person name="Salas-Masso N."/>
        </authorList>
    </citation>
    <scope>NUCLEOTIDE SEQUENCE [LARGE SCALE GENOMIC DNA]</scope>
    <source>
        <strain evidence="6 7">F156-34</strain>
    </source>
</reference>
<dbReference type="InterPro" id="IPR051786">
    <property type="entry name" value="ASN_synthetase/amidase"/>
</dbReference>
<dbReference type="EC" id="6.3.5.4" evidence="2"/>
<dbReference type="AlphaFoldDB" id="A0A4Q1AWY9"/>
<proteinExistence type="predicted"/>
<dbReference type="RefSeq" id="WP_129061425.1">
    <property type="nucleotide sequence ID" value="NZ_NXIE01000002.1"/>
</dbReference>
<accession>A0A4Q1AWY9</accession>
<dbReference type="InterPro" id="IPR001962">
    <property type="entry name" value="Asn_synthase"/>
</dbReference>
<evidence type="ECO:0000313" key="7">
    <source>
        <dbReference type="Proteomes" id="UP000289718"/>
    </source>
</evidence>
<feature type="domain" description="Glutamine amidotransferase type-2" evidence="5">
    <location>
        <begin position="73"/>
        <end position="140"/>
    </location>
</feature>
<dbReference type="InterPro" id="IPR029055">
    <property type="entry name" value="Ntn_hydrolases_N"/>
</dbReference>
<dbReference type="Pfam" id="PF13537">
    <property type="entry name" value="GATase_7"/>
    <property type="match status" value="1"/>
</dbReference>
<protein>
    <recommendedName>
        <fullName evidence="2">asparagine synthase (glutamine-hydrolyzing)</fullName>
        <ecNumber evidence="2">6.3.5.4</ecNumber>
    </recommendedName>
</protein>
<sequence>MPGLFGYVNKHDKNFIQKMNKTMKHTESLSIKNLLSDKNIKVSSSYLKNDNLISYSKNKIHTFLFGDIYSNYDKKDLYKAYISKTLPYFLKNLNGYFNCLIYDENINKLFLISDKYGLKPLFIYHYNNDFAFAAETKAILSLSFVNKKITKKAFNCFIDLGHFVGDTTWHKYIKMISPSTIFEYNLSNNKSKKSYYWNWSNVQKQNISFDNAINRLYNLFMNSMEMRLKGHKRIGLSLSGGLDSRLILASLQKLISKKQTITAFTFGTHNCDDMIIAKEIVKRFNINHKTYLFSNINWLEKRIPEVSKSDGMYSIMHMHGTEFRKDISTNIDVNFNGFLGDVILGASYIQRYKNFYNTKINDEIAKTIYGIYWKDSLVDKKYFNIDNTEPYMILNRGRRFIHGALAHSNHQIKQILPFLDNNLIDFIYSLPDEYRLNNKIYSAMLLKYFPELFENIPWQKTRRTLDNKKSNLLPEQAFSRGYLTYANEIRKDKILNYTYKTLNFKKSKYQNFTDTNMIKLYLEPHLKDLNQNYIDKIFNTLTAELYLRNY</sequence>
<comment type="pathway">
    <text evidence="1">Amino-acid biosynthesis; L-asparagine biosynthesis; L-asparagine from L-aspartate (L-Gln route): step 1/1.</text>
</comment>
<dbReference type="InterPro" id="IPR017932">
    <property type="entry name" value="GATase_2_dom"/>
</dbReference>
<organism evidence="6 7">
    <name type="scientific">Halarcobacter mediterraneus</name>
    <dbReference type="NCBI Taxonomy" id="2023153"/>
    <lineage>
        <taxon>Bacteria</taxon>
        <taxon>Pseudomonadati</taxon>
        <taxon>Campylobacterota</taxon>
        <taxon>Epsilonproteobacteria</taxon>
        <taxon>Campylobacterales</taxon>
        <taxon>Arcobacteraceae</taxon>
        <taxon>Halarcobacter</taxon>
    </lineage>
</organism>